<dbReference type="Proteomes" id="UP001295740">
    <property type="component" value="Unassembled WGS sequence"/>
</dbReference>
<organism evidence="2 3">
    <name type="scientific">Anthostomella pinea</name>
    <dbReference type="NCBI Taxonomy" id="933095"/>
    <lineage>
        <taxon>Eukaryota</taxon>
        <taxon>Fungi</taxon>
        <taxon>Dikarya</taxon>
        <taxon>Ascomycota</taxon>
        <taxon>Pezizomycotina</taxon>
        <taxon>Sordariomycetes</taxon>
        <taxon>Xylariomycetidae</taxon>
        <taxon>Xylariales</taxon>
        <taxon>Xylariaceae</taxon>
        <taxon>Anthostomella</taxon>
    </lineage>
</organism>
<proteinExistence type="predicted"/>
<gene>
    <name evidence="2" type="ORF">KHLLAP_LOCUS3419</name>
</gene>
<feature type="chain" id="PRO_5042563579" evidence="1">
    <location>
        <begin position="26"/>
        <end position="222"/>
    </location>
</feature>
<feature type="signal peptide" evidence="1">
    <location>
        <begin position="1"/>
        <end position="25"/>
    </location>
</feature>
<reference evidence="2" key="1">
    <citation type="submission" date="2023-10" db="EMBL/GenBank/DDBJ databases">
        <authorList>
            <person name="Hackl T."/>
        </authorList>
    </citation>
    <scope>NUCLEOTIDE SEQUENCE</scope>
</reference>
<keyword evidence="1" id="KW-0732">Signal</keyword>
<evidence type="ECO:0000313" key="2">
    <source>
        <dbReference type="EMBL" id="CAJ2502951.1"/>
    </source>
</evidence>
<evidence type="ECO:0000256" key="1">
    <source>
        <dbReference type="SAM" id="SignalP"/>
    </source>
</evidence>
<name>A0AAI8YFL3_9PEZI</name>
<comment type="caution">
    <text evidence="2">The sequence shown here is derived from an EMBL/GenBank/DDBJ whole genome shotgun (WGS) entry which is preliminary data.</text>
</comment>
<dbReference type="EMBL" id="CAUWAG010000004">
    <property type="protein sequence ID" value="CAJ2502951.1"/>
    <property type="molecule type" value="Genomic_DNA"/>
</dbReference>
<dbReference type="AlphaFoldDB" id="A0AAI8YFL3"/>
<keyword evidence="3" id="KW-1185">Reference proteome</keyword>
<evidence type="ECO:0000313" key="3">
    <source>
        <dbReference type="Proteomes" id="UP001295740"/>
    </source>
</evidence>
<sequence length="222" mass="20981">MHAINMKAPTAILAAALLFASHVAARTDLEGCTSSNTVAYGGASVLWYVPDTGEICAFLDCGGGMAPPKTTVPGCAAYSGTAEYSPSFLPGFGAEATATATATASAATATDEVVTLTGSSVFASSTEGGSATQTAASASATGMITTAPTTFTSSSVAAATDSASSKAASKVSSASNAAPSAASSAAGNGTMSVATGAAAMPTAGVKGVLGLVAGLVAGVAML</sequence>
<accession>A0AAI8YFL3</accession>
<protein>
    <submittedName>
        <fullName evidence="2">Uu.00g103450.m01.CDS01</fullName>
    </submittedName>
</protein>